<accession>A0A3P8AP36</accession>
<dbReference type="AlphaFoldDB" id="A0A3P8AP36"/>
<protein>
    <submittedName>
        <fullName evidence="2 4">Uncharacterized protein</fullName>
    </submittedName>
</protein>
<gene>
    <name evidence="2" type="ORF">HPBE_LOCUS13797</name>
</gene>
<dbReference type="Proteomes" id="UP000050761">
    <property type="component" value="Unassembled WGS sequence"/>
</dbReference>
<evidence type="ECO:0000313" key="3">
    <source>
        <dbReference type="Proteomes" id="UP000050761"/>
    </source>
</evidence>
<evidence type="ECO:0000256" key="1">
    <source>
        <dbReference type="SAM" id="MobiDB-lite"/>
    </source>
</evidence>
<organism evidence="2">
    <name type="scientific">Heligmosomoides polygyrus</name>
    <name type="common">Parasitic roundworm</name>
    <dbReference type="NCBI Taxonomy" id="6339"/>
    <lineage>
        <taxon>Eukaryota</taxon>
        <taxon>Metazoa</taxon>
        <taxon>Ecdysozoa</taxon>
        <taxon>Nematoda</taxon>
        <taxon>Chromadorea</taxon>
        <taxon>Rhabditida</taxon>
        <taxon>Rhabditina</taxon>
        <taxon>Rhabditomorpha</taxon>
        <taxon>Strongyloidea</taxon>
        <taxon>Heligmosomidae</taxon>
        <taxon>Heligmosomoides</taxon>
    </lineage>
</organism>
<evidence type="ECO:0000313" key="2">
    <source>
        <dbReference type="EMBL" id="VDO97454.1"/>
    </source>
</evidence>
<dbReference type="EMBL" id="UZAH01028074">
    <property type="protein sequence ID" value="VDO97454.1"/>
    <property type="molecule type" value="Genomic_DNA"/>
</dbReference>
<evidence type="ECO:0000313" key="4">
    <source>
        <dbReference type="WBParaSite" id="HPBE_0001379601-mRNA-1"/>
    </source>
</evidence>
<keyword evidence="3" id="KW-1185">Reference proteome</keyword>
<proteinExistence type="predicted"/>
<dbReference type="WBParaSite" id="HPBE_0001379601-mRNA-1">
    <property type="protein sequence ID" value="HPBE_0001379601-mRNA-1"/>
    <property type="gene ID" value="HPBE_0001379601"/>
</dbReference>
<feature type="region of interest" description="Disordered" evidence="1">
    <location>
        <begin position="19"/>
        <end position="66"/>
    </location>
</feature>
<feature type="region of interest" description="Disordered" evidence="1">
    <location>
        <begin position="90"/>
        <end position="169"/>
    </location>
</feature>
<feature type="compositionally biased region" description="Basic and acidic residues" evidence="1">
    <location>
        <begin position="51"/>
        <end position="61"/>
    </location>
</feature>
<feature type="compositionally biased region" description="Polar residues" evidence="1">
    <location>
        <begin position="120"/>
        <end position="137"/>
    </location>
</feature>
<name>A0A3P8AP36_HELPZ</name>
<reference evidence="2 3" key="1">
    <citation type="submission" date="2018-11" db="EMBL/GenBank/DDBJ databases">
        <authorList>
            <consortium name="Pathogen Informatics"/>
        </authorList>
    </citation>
    <scope>NUCLEOTIDE SEQUENCE [LARGE SCALE GENOMIC DNA]</scope>
</reference>
<reference evidence="4" key="2">
    <citation type="submission" date="2019-09" db="UniProtKB">
        <authorList>
            <consortium name="WormBaseParasite"/>
        </authorList>
    </citation>
    <scope>IDENTIFICATION</scope>
</reference>
<feature type="compositionally biased region" description="Basic and acidic residues" evidence="1">
    <location>
        <begin position="90"/>
        <end position="102"/>
    </location>
</feature>
<sequence>MEPLLSQWLFAEAPAVPGDIHASWNGPAKKNSGESADSPPSLRRFSGNFQRETRSERKREAGLANRTNADLVTDVVRMWWLFFADDAGGREDGQKPGLEQKKPSASCKTPIVGGREPRIHQSQTIDGWQVGIQQNPRPSGVFQLASGEIGRPSSCHGKASRHHDIAPDR</sequence>